<reference evidence="1" key="1">
    <citation type="submission" date="2018-05" db="EMBL/GenBank/DDBJ databases">
        <title>Draft genome of Mucuna pruriens seed.</title>
        <authorList>
            <person name="Nnadi N.E."/>
            <person name="Vos R."/>
            <person name="Hasami M.H."/>
            <person name="Devisetty U.K."/>
            <person name="Aguiy J.C."/>
        </authorList>
    </citation>
    <scope>NUCLEOTIDE SEQUENCE [LARGE SCALE GENOMIC DNA]</scope>
    <source>
        <strain evidence="1">JCA_2017</strain>
    </source>
</reference>
<proteinExistence type="predicted"/>
<organism evidence="1 2">
    <name type="scientific">Mucuna pruriens</name>
    <name type="common">Velvet bean</name>
    <name type="synonym">Dolichos pruriens</name>
    <dbReference type="NCBI Taxonomy" id="157652"/>
    <lineage>
        <taxon>Eukaryota</taxon>
        <taxon>Viridiplantae</taxon>
        <taxon>Streptophyta</taxon>
        <taxon>Embryophyta</taxon>
        <taxon>Tracheophyta</taxon>
        <taxon>Spermatophyta</taxon>
        <taxon>Magnoliopsida</taxon>
        <taxon>eudicotyledons</taxon>
        <taxon>Gunneridae</taxon>
        <taxon>Pentapetalae</taxon>
        <taxon>rosids</taxon>
        <taxon>fabids</taxon>
        <taxon>Fabales</taxon>
        <taxon>Fabaceae</taxon>
        <taxon>Papilionoideae</taxon>
        <taxon>50 kb inversion clade</taxon>
        <taxon>NPAAA clade</taxon>
        <taxon>indigoferoid/millettioid clade</taxon>
        <taxon>Phaseoleae</taxon>
        <taxon>Mucuna</taxon>
    </lineage>
</organism>
<evidence type="ECO:0000313" key="2">
    <source>
        <dbReference type="Proteomes" id="UP000257109"/>
    </source>
</evidence>
<protein>
    <submittedName>
        <fullName evidence="1">Uncharacterized protein</fullName>
    </submittedName>
</protein>
<evidence type="ECO:0000313" key="1">
    <source>
        <dbReference type="EMBL" id="RDX99434.1"/>
    </source>
</evidence>
<sequence length="79" mass="8891">MVITIEVANFTIKKVLINQDSSVDILYMSTFRQLLVLEAEIRMDTSTTSRPSMMVVTKTPKEDNVSTLVEISTNVELNP</sequence>
<keyword evidence="2" id="KW-1185">Reference proteome</keyword>
<accession>A0A371H9I7</accession>
<comment type="caution">
    <text evidence="1">The sequence shown here is derived from an EMBL/GenBank/DDBJ whole genome shotgun (WGS) entry which is preliminary data.</text>
</comment>
<dbReference type="Proteomes" id="UP000257109">
    <property type="component" value="Unassembled WGS sequence"/>
</dbReference>
<gene>
    <name evidence="1" type="ORF">CR513_17509</name>
</gene>
<feature type="non-terminal residue" evidence="1">
    <location>
        <position position="1"/>
    </location>
</feature>
<name>A0A371H9I7_MUCPR</name>
<dbReference type="EMBL" id="QJKJ01003229">
    <property type="protein sequence ID" value="RDX99434.1"/>
    <property type="molecule type" value="Genomic_DNA"/>
</dbReference>
<dbReference type="AlphaFoldDB" id="A0A371H9I7"/>